<evidence type="ECO:0000313" key="6">
    <source>
        <dbReference type="Proteomes" id="UP001500190"/>
    </source>
</evidence>
<keyword evidence="6" id="KW-1185">Reference proteome</keyword>
<dbReference type="InterPro" id="IPR029017">
    <property type="entry name" value="Enolase-like_N"/>
</dbReference>
<dbReference type="SFLD" id="SFLDS00001">
    <property type="entry name" value="Enolase"/>
    <property type="match status" value="1"/>
</dbReference>
<protein>
    <submittedName>
        <fullName evidence="5">Mandelate racemase/muconate lactonizing enzyme family protein</fullName>
    </submittedName>
</protein>
<dbReference type="InterPro" id="IPR036849">
    <property type="entry name" value="Enolase-like_C_sf"/>
</dbReference>
<accession>A0ABN2E6R1</accession>
<sequence length="345" mass="36841">MKITAVHVDVTSEPKAHPVRDAIQLLDRDGVTRVRIETDEGVTGESTTYFGRVASSPAVLAKIVEEQLAPVIVGEDPSLIRGIRERLRELTDYQGSAGLSAYGMSAIDQALWDLLGKSLGVPVWKLLGARWPAIPAYAMVGWLELDVAGLERMSARAMEQGFRGVKMKVGGGPLTEDVRRIKAVRTVIGPDAPLMVDANQAFGYAEALRRGRAYEDLDCRWFEEPLPAGDTDGHVRLAEKLDIPIATGENRYGQAAFRDLLARGGVGVVQPDLRRAGGVTDCLEIGLAAAGFGVPYASHGGGAHIHVLAALPNTIYVESGLLPEGAELVDGCYPLPTAPGLSASW</sequence>
<dbReference type="SFLD" id="SFLDG00179">
    <property type="entry name" value="mandelate_racemase"/>
    <property type="match status" value="1"/>
</dbReference>
<dbReference type="RefSeq" id="WP_344195311.1">
    <property type="nucleotide sequence ID" value="NZ_BAAAND010000008.1"/>
</dbReference>
<dbReference type="EMBL" id="BAAAND010000008">
    <property type="protein sequence ID" value="GAA1596626.1"/>
    <property type="molecule type" value="Genomic_DNA"/>
</dbReference>
<dbReference type="Gene3D" id="3.30.390.10">
    <property type="entry name" value="Enolase-like, N-terminal domain"/>
    <property type="match status" value="1"/>
</dbReference>
<dbReference type="InterPro" id="IPR013342">
    <property type="entry name" value="Mandelate_racemase_C"/>
</dbReference>
<organism evidence="5 6">
    <name type="scientific">Kribbella karoonensis</name>
    <dbReference type="NCBI Taxonomy" id="324851"/>
    <lineage>
        <taxon>Bacteria</taxon>
        <taxon>Bacillati</taxon>
        <taxon>Actinomycetota</taxon>
        <taxon>Actinomycetes</taxon>
        <taxon>Propionibacteriales</taxon>
        <taxon>Kribbellaceae</taxon>
        <taxon>Kribbella</taxon>
    </lineage>
</organism>
<comment type="caution">
    <text evidence="5">The sequence shown here is derived from an EMBL/GenBank/DDBJ whole genome shotgun (WGS) entry which is preliminary data.</text>
</comment>
<comment type="cofactor">
    <cofactor evidence="1">
        <name>Mg(2+)</name>
        <dbReference type="ChEBI" id="CHEBI:18420"/>
    </cofactor>
</comment>
<keyword evidence="3" id="KW-0460">Magnesium</keyword>
<gene>
    <name evidence="5" type="ORF">GCM10009742_49440</name>
</gene>
<dbReference type="InterPro" id="IPR013341">
    <property type="entry name" value="Mandelate_racemase_N_dom"/>
</dbReference>
<dbReference type="InterPro" id="IPR046945">
    <property type="entry name" value="RHMD-like"/>
</dbReference>
<dbReference type="PANTHER" id="PTHR13794:SF58">
    <property type="entry name" value="MITOCHONDRIAL ENOLASE SUPERFAMILY MEMBER 1"/>
    <property type="match status" value="1"/>
</dbReference>
<evidence type="ECO:0000256" key="2">
    <source>
        <dbReference type="ARBA" id="ARBA00022723"/>
    </source>
</evidence>
<dbReference type="InterPro" id="IPR029065">
    <property type="entry name" value="Enolase_C-like"/>
</dbReference>
<feature type="domain" description="Mandelate racemase/muconate lactonizing enzyme C-terminal" evidence="4">
    <location>
        <begin position="147"/>
        <end position="244"/>
    </location>
</feature>
<dbReference type="Pfam" id="PF02746">
    <property type="entry name" value="MR_MLE_N"/>
    <property type="match status" value="1"/>
</dbReference>
<dbReference type="Proteomes" id="UP001500190">
    <property type="component" value="Unassembled WGS sequence"/>
</dbReference>
<reference evidence="5 6" key="1">
    <citation type="journal article" date="2019" name="Int. J. Syst. Evol. Microbiol.">
        <title>The Global Catalogue of Microorganisms (GCM) 10K type strain sequencing project: providing services to taxonomists for standard genome sequencing and annotation.</title>
        <authorList>
            <consortium name="The Broad Institute Genomics Platform"/>
            <consortium name="The Broad Institute Genome Sequencing Center for Infectious Disease"/>
            <person name="Wu L."/>
            <person name="Ma J."/>
        </authorList>
    </citation>
    <scope>NUCLEOTIDE SEQUENCE [LARGE SCALE GENOMIC DNA]</scope>
    <source>
        <strain evidence="5 6">JCM 14304</strain>
    </source>
</reference>
<dbReference type="Gene3D" id="3.20.20.120">
    <property type="entry name" value="Enolase-like C-terminal domain"/>
    <property type="match status" value="1"/>
</dbReference>
<dbReference type="SUPFAM" id="SSF54826">
    <property type="entry name" value="Enolase N-terminal domain-like"/>
    <property type="match status" value="1"/>
</dbReference>
<dbReference type="CDD" id="cd03316">
    <property type="entry name" value="MR_like"/>
    <property type="match status" value="1"/>
</dbReference>
<evidence type="ECO:0000313" key="5">
    <source>
        <dbReference type="EMBL" id="GAA1596626.1"/>
    </source>
</evidence>
<name>A0ABN2E6R1_9ACTN</name>
<evidence type="ECO:0000256" key="3">
    <source>
        <dbReference type="ARBA" id="ARBA00022842"/>
    </source>
</evidence>
<dbReference type="Pfam" id="PF13378">
    <property type="entry name" value="MR_MLE_C"/>
    <property type="match status" value="1"/>
</dbReference>
<proteinExistence type="predicted"/>
<dbReference type="SUPFAM" id="SSF51604">
    <property type="entry name" value="Enolase C-terminal domain-like"/>
    <property type="match status" value="1"/>
</dbReference>
<dbReference type="SMART" id="SM00922">
    <property type="entry name" value="MR_MLE"/>
    <property type="match status" value="1"/>
</dbReference>
<dbReference type="PANTHER" id="PTHR13794">
    <property type="entry name" value="ENOLASE SUPERFAMILY, MANDELATE RACEMASE"/>
    <property type="match status" value="1"/>
</dbReference>
<evidence type="ECO:0000256" key="1">
    <source>
        <dbReference type="ARBA" id="ARBA00001946"/>
    </source>
</evidence>
<keyword evidence="2" id="KW-0479">Metal-binding</keyword>
<evidence type="ECO:0000259" key="4">
    <source>
        <dbReference type="SMART" id="SM00922"/>
    </source>
</evidence>